<evidence type="ECO:0000256" key="3">
    <source>
        <dbReference type="ARBA" id="ARBA00022723"/>
    </source>
</evidence>
<reference evidence="9 10" key="1">
    <citation type="submission" date="2018-09" db="EMBL/GenBank/DDBJ databases">
        <title>Profundibacter amoris BAR1 gen. nov., sp. nov., a new member of the Roseobacter clade isolated at Lokis Castle Vent Field on the Arctic Mid-Oceanic Ridge.</title>
        <authorList>
            <person name="Le Moine Bauer S."/>
            <person name="Sjoeberg A.G."/>
            <person name="L'Haridon S."/>
            <person name="Stokke R."/>
            <person name="Roalkvam I."/>
            <person name="Steen I.H."/>
            <person name="Dahle H."/>
        </authorList>
    </citation>
    <scope>NUCLEOTIDE SEQUENCE [LARGE SCALE GENOMIC DNA]</scope>
    <source>
        <strain evidence="9 10">BAR1</strain>
    </source>
</reference>
<sequence>MKRTIPAYAIALTVAASTVFAASQITPGPYDGAITARQSHMRLNAFNIGVLASMAKGKIEYNAEAASNAASNLNALANLHAGNYWPEGSDSVANKNTNALPAIWQNFPDFASKAKPLKVATAQMDMVAGNGLDALKGQIKEVGGACGGCHKVYRQSE</sequence>
<dbReference type="GO" id="GO:0020037">
    <property type="term" value="F:heme binding"/>
    <property type="evidence" value="ECO:0007669"/>
    <property type="project" value="InterPro"/>
</dbReference>
<name>A0A347UGE4_9RHOB</name>
<gene>
    <name evidence="9" type="ORF">BAR1_08240</name>
</gene>
<keyword evidence="1" id="KW-0813">Transport</keyword>
<keyword evidence="2 7" id="KW-0349">Heme</keyword>
<dbReference type="PROSITE" id="PS51009">
    <property type="entry name" value="CYTCII"/>
    <property type="match status" value="1"/>
</dbReference>
<dbReference type="InterPro" id="IPR010980">
    <property type="entry name" value="Cyt_c/b562"/>
</dbReference>
<dbReference type="Pfam" id="PF01322">
    <property type="entry name" value="Cytochrom_C_2"/>
    <property type="match status" value="1"/>
</dbReference>
<evidence type="ECO:0000256" key="5">
    <source>
        <dbReference type="ARBA" id="ARBA00023004"/>
    </source>
</evidence>
<dbReference type="RefSeq" id="WP_118942578.1">
    <property type="nucleotide sequence ID" value="NZ_CP032125.1"/>
</dbReference>
<dbReference type="Proteomes" id="UP000261704">
    <property type="component" value="Chromosome"/>
</dbReference>
<dbReference type="AlphaFoldDB" id="A0A347UGE4"/>
<evidence type="ECO:0000313" key="9">
    <source>
        <dbReference type="EMBL" id="AXX97922.1"/>
    </source>
</evidence>
<dbReference type="GO" id="GO:0009055">
    <property type="term" value="F:electron transfer activity"/>
    <property type="evidence" value="ECO:0007669"/>
    <property type="project" value="InterPro"/>
</dbReference>
<evidence type="ECO:0000256" key="2">
    <source>
        <dbReference type="ARBA" id="ARBA00022617"/>
    </source>
</evidence>
<evidence type="ECO:0000313" key="10">
    <source>
        <dbReference type="Proteomes" id="UP000261704"/>
    </source>
</evidence>
<keyword evidence="10" id="KW-1185">Reference proteome</keyword>
<protein>
    <submittedName>
        <fullName evidence="9">Cytochrome c</fullName>
    </submittedName>
</protein>
<proteinExistence type="predicted"/>
<evidence type="ECO:0000256" key="8">
    <source>
        <dbReference type="SAM" id="SignalP"/>
    </source>
</evidence>
<dbReference type="OrthoDB" id="7596534at2"/>
<evidence type="ECO:0000256" key="7">
    <source>
        <dbReference type="PIRSR" id="PIRSR000027-2"/>
    </source>
</evidence>
<dbReference type="InterPro" id="IPR012127">
    <property type="entry name" value="Cyt_c_prime"/>
</dbReference>
<dbReference type="GO" id="GO:0005506">
    <property type="term" value="F:iron ion binding"/>
    <property type="evidence" value="ECO:0007669"/>
    <property type="project" value="InterPro"/>
</dbReference>
<feature type="binding site" description="axial binding residue" evidence="6">
    <location>
        <position position="150"/>
    </location>
    <ligand>
        <name>heme c</name>
        <dbReference type="ChEBI" id="CHEBI:61717"/>
    </ligand>
    <ligandPart>
        <name>Fe</name>
        <dbReference type="ChEBI" id="CHEBI:18248"/>
    </ligandPart>
</feature>
<dbReference type="PIRSF" id="PIRSF000027">
    <property type="entry name" value="Cytc_c_prime"/>
    <property type="match status" value="1"/>
</dbReference>
<organism evidence="9 10">
    <name type="scientific">Profundibacter amoris</name>
    <dbReference type="NCBI Taxonomy" id="2171755"/>
    <lineage>
        <taxon>Bacteria</taxon>
        <taxon>Pseudomonadati</taxon>
        <taxon>Pseudomonadota</taxon>
        <taxon>Alphaproteobacteria</taxon>
        <taxon>Rhodobacterales</taxon>
        <taxon>Paracoccaceae</taxon>
        <taxon>Profundibacter</taxon>
    </lineage>
</organism>
<feature type="chain" id="PRO_5016700457" evidence="8">
    <location>
        <begin position="22"/>
        <end position="157"/>
    </location>
</feature>
<evidence type="ECO:0000256" key="1">
    <source>
        <dbReference type="ARBA" id="ARBA00022448"/>
    </source>
</evidence>
<dbReference type="GO" id="GO:0042597">
    <property type="term" value="C:periplasmic space"/>
    <property type="evidence" value="ECO:0007669"/>
    <property type="project" value="InterPro"/>
</dbReference>
<evidence type="ECO:0000256" key="6">
    <source>
        <dbReference type="PIRSR" id="PIRSR000027-1"/>
    </source>
</evidence>
<dbReference type="SUPFAM" id="SSF47175">
    <property type="entry name" value="Cytochromes"/>
    <property type="match status" value="1"/>
</dbReference>
<feature type="binding site" description="covalent" evidence="7">
    <location>
        <position position="149"/>
    </location>
    <ligand>
        <name>heme c</name>
        <dbReference type="ChEBI" id="CHEBI:61717"/>
    </ligand>
</feature>
<keyword evidence="5 6" id="KW-0408">Iron</keyword>
<keyword evidence="3 6" id="KW-0479">Metal-binding</keyword>
<dbReference type="EMBL" id="CP032125">
    <property type="protein sequence ID" value="AXX97922.1"/>
    <property type="molecule type" value="Genomic_DNA"/>
</dbReference>
<feature type="binding site" description="covalent" evidence="7">
    <location>
        <position position="146"/>
    </location>
    <ligand>
        <name>heme c</name>
        <dbReference type="ChEBI" id="CHEBI:61717"/>
    </ligand>
</feature>
<accession>A0A347UGE4</accession>
<dbReference type="GO" id="GO:0022900">
    <property type="term" value="P:electron transport chain"/>
    <property type="evidence" value="ECO:0007669"/>
    <property type="project" value="InterPro"/>
</dbReference>
<dbReference type="Gene3D" id="1.20.120.10">
    <property type="entry name" value="Cytochrome c/b562"/>
    <property type="match status" value="1"/>
</dbReference>
<dbReference type="KEGG" id="pamo:BAR1_08240"/>
<comment type="PTM">
    <text evidence="7">Binds 1 heme group per subunit.</text>
</comment>
<dbReference type="InterPro" id="IPR002321">
    <property type="entry name" value="Cyt_c_II"/>
</dbReference>
<evidence type="ECO:0000256" key="4">
    <source>
        <dbReference type="ARBA" id="ARBA00022982"/>
    </source>
</evidence>
<keyword evidence="8" id="KW-0732">Signal</keyword>
<keyword evidence="4" id="KW-0249">Electron transport</keyword>
<feature type="signal peptide" evidence="8">
    <location>
        <begin position="1"/>
        <end position="21"/>
    </location>
</feature>